<dbReference type="SUPFAM" id="SSF51215">
    <property type="entry name" value="Regulatory protein AraC"/>
    <property type="match status" value="1"/>
</dbReference>
<dbReference type="GO" id="GO:0003700">
    <property type="term" value="F:DNA-binding transcription factor activity"/>
    <property type="evidence" value="ECO:0007669"/>
    <property type="project" value="InterPro"/>
</dbReference>
<dbReference type="AlphaFoldDB" id="U4TPT0"/>
<dbReference type="Pfam" id="PF12833">
    <property type="entry name" value="HTH_18"/>
    <property type="match status" value="1"/>
</dbReference>
<dbReference type="HOGENOM" id="CLU_000445_88_6_9"/>
<gene>
    <name evidence="5" type="primary">yijO</name>
    <name evidence="5" type="ORF">L248_1829</name>
</gene>
<dbReference type="Gene3D" id="1.10.10.60">
    <property type="entry name" value="Homeodomain-like"/>
    <property type="match status" value="2"/>
</dbReference>
<dbReference type="eggNOG" id="COG4977">
    <property type="taxonomic scope" value="Bacteria"/>
</dbReference>
<dbReference type="SUPFAM" id="SSF46689">
    <property type="entry name" value="Homeodomain-like"/>
    <property type="match status" value="2"/>
</dbReference>
<dbReference type="InterPro" id="IPR003313">
    <property type="entry name" value="AraC-bd"/>
</dbReference>
<evidence type="ECO:0000256" key="1">
    <source>
        <dbReference type="ARBA" id="ARBA00023015"/>
    </source>
</evidence>
<protein>
    <submittedName>
        <fullName evidence="5">YijO</fullName>
    </submittedName>
</protein>
<dbReference type="PANTHER" id="PTHR43280">
    <property type="entry name" value="ARAC-FAMILY TRANSCRIPTIONAL REGULATOR"/>
    <property type="match status" value="1"/>
</dbReference>
<dbReference type="InterPro" id="IPR009057">
    <property type="entry name" value="Homeodomain-like_sf"/>
</dbReference>
<dbReference type="EMBL" id="KI271610">
    <property type="protein sequence ID" value="ERL63888.1"/>
    <property type="molecule type" value="Genomic_DNA"/>
</dbReference>
<evidence type="ECO:0000259" key="4">
    <source>
        <dbReference type="PROSITE" id="PS01124"/>
    </source>
</evidence>
<evidence type="ECO:0000256" key="2">
    <source>
        <dbReference type="ARBA" id="ARBA00023125"/>
    </source>
</evidence>
<keyword evidence="6" id="KW-1185">Reference proteome</keyword>
<dbReference type="InterPro" id="IPR018060">
    <property type="entry name" value="HTH_AraC"/>
</dbReference>
<dbReference type="Gene3D" id="2.60.120.10">
    <property type="entry name" value="Jelly Rolls"/>
    <property type="match status" value="1"/>
</dbReference>
<evidence type="ECO:0000313" key="5">
    <source>
        <dbReference type="EMBL" id="ERL63888.1"/>
    </source>
</evidence>
<keyword evidence="3" id="KW-0804">Transcription</keyword>
<name>U4TPT0_9LACO</name>
<organism evidence="5 6">
    <name type="scientific">Schleiferilactobacillus shenzhenensis LY-73</name>
    <dbReference type="NCBI Taxonomy" id="1231336"/>
    <lineage>
        <taxon>Bacteria</taxon>
        <taxon>Bacillati</taxon>
        <taxon>Bacillota</taxon>
        <taxon>Bacilli</taxon>
        <taxon>Lactobacillales</taxon>
        <taxon>Lactobacillaceae</taxon>
        <taxon>Schleiferilactobacillus</taxon>
    </lineage>
</organism>
<accession>U4TPT0</accession>
<dbReference type="PANTHER" id="PTHR43280:SF30">
    <property type="entry name" value="MMSAB OPERON REGULATORY PROTEIN"/>
    <property type="match status" value="1"/>
</dbReference>
<evidence type="ECO:0000313" key="6">
    <source>
        <dbReference type="Proteomes" id="UP000030647"/>
    </source>
</evidence>
<dbReference type="GO" id="GO:0043565">
    <property type="term" value="F:sequence-specific DNA binding"/>
    <property type="evidence" value="ECO:0007669"/>
    <property type="project" value="InterPro"/>
</dbReference>
<proteinExistence type="predicted"/>
<evidence type="ECO:0000256" key="3">
    <source>
        <dbReference type="ARBA" id="ARBA00023163"/>
    </source>
</evidence>
<reference evidence="6" key="1">
    <citation type="journal article" date="2013" name="Genome Announc.">
        <title>Whole-Genome Sequencing of Lactobacillus shenzhenensis Strain LY-73T.</title>
        <authorList>
            <person name="Lin Z."/>
            <person name="Liu Z."/>
            <person name="Yang R."/>
            <person name="Zou Y."/>
            <person name="Wan D."/>
            <person name="Chen J."/>
            <person name="Guo M."/>
            <person name="Zhao J."/>
            <person name="Fang C."/>
            <person name="Yang R."/>
            <person name="Liu F."/>
        </authorList>
    </citation>
    <scope>NUCLEOTIDE SEQUENCE [LARGE SCALE GENOMIC DNA]</scope>
    <source>
        <strain evidence="6">LY-73</strain>
    </source>
</reference>
<keyword evidence="2" id="KW-0238">DNA-binding</keyword>
<dbReference type="InterPro" id="IPR037923">
    <property type="entry name" value="HTH-like"/>
</dbReference>
<keyword evidence="1" id="KW-0805">Transcription regulation</keyword>
<dbReference type="STRING" id="1231336.L248_1829"/>
<dbReference type="SMART" id="SM00342">
    <property type="entry name" value="HTH_ARAC"/>
    <property type="match status" value="1"/>
</dbReference>
<sequence length="327" mass="37437">MTQFRKQVTLMQYFPFHLTRPVLFYKGGEFSTPDPWQHRAVYHKGDYELIYCLKGPFYLLVGEREHAIQAHDVFIVPPFTKVVGARQSTDPVDFFWLHFFSQQEEVPFQAGSDFGEALPVADTASPQIVLPMQFPAPDDQRLVVRLHEILAERLPQTTKASVDERDFLTSALLVELFKSYANAHQASVNDRMNYLREWIRANISSTLTVADIAQAVHLNADYLTRLFKENTGMTTLQYLNHLKIEVAQVLLVHTELAIKEVAQAAYFNDPKVFMRHFKAATGLSPSEYRTANSRIHLNNPHVDPQIPIPKRIADTINYIPENGDIPE</sequence>
<feature type="domain" description="HTH araC/xylS-type" evidence="4">
    <location>
        <begin position="193"/>
        <end position="291"/>
    </location>
</feature>
<dbReference type="PROSITE" id="PS01124">
    <property type="entry name" value="HTH_ARAC_FAMILY_2"/>
    <property type="match status" value="1"/>
</dbReference>
<dbReference type="InterPro" id="IPR014710">
    <property type="entry name" value="RmlC-like_jellyroll"/>
</dbReference>
<dbReference type="Proteomes" id="UP000030647">
    <property type="component" value="Unassembled WGS sequence"/>
</dbReference>
<dbReference type="Pfam" id="PF02311">
    <property type="entry name" value="AraC_binding"/>
    <property type="match status" value="1"/>
</dbReference>